<evidence type="ECO:0000256" key="6">
    <source>
        <dbReference type="SAM" id="Phobius"/>
    </source>
</evidence>
<dbReference type="RefSeq" id="WP_116776135.1">
    <property type="nucleotide sequence ID" value="NZ_QDKG01000004.1"/>
</dbReference>
<sequence>MKIIDRYIIGKYLTTFVFTVCIFCLVIVIFDFSEKVDDFNKNRATMAQVFTLYYAVGSLPFFINMLTPLLNFIAVIFFTSKMADQTEIVPILNGGMSFYRMLRPYMFCAGLICGMILLSNLYVIPYTNKVKVDFENVYVKPQKVSTTSTSTHMQLDSNTYVYMGTFETKTAVGYNFAIEKFDGDVLTEKLMADRITWDSVANKWSIHNYTVRHIDGLRERMEAGEQRDTTLDMRPKDFEIYENVFTTMSQADLNERILKEETRGTGMMNELLLEKYKRFINPFSAFILTLIGVSLSSKKVRGGIGVSLGVGIGLSCIYVVLERFSTMFSVKGGLDPLISVLIPNVLFLVLSIYLMIKAPK</sequence>
<dbReference type="OrthoDB" id="9807977at2"/>
<dbReference type="Proteomes" id="UP000245627">
    <property type="component" value="Unassembled WGS sequence"/>
</dbReference>
<dbReference type="PANTHER" id="PTHR33529:SF8">
    <property type="entry name" value="PERMEASE, YJGP_YJGQ FAMILY"/>
    <property type="match status" value="1"/>
</dbReference>
<keyword evidence="3 6" id="KW-0812">Transmembrane</keyword>
<keyword evidence="4 6" id="KW-1133">Transmembrane helix</keyword>
<comment type="subcellular location">
    <subcellularLocation>
        <location evidence="1">Cell membrane</location>
        <topology evidence="1">Multi-pass membrane protein</topology>
    </subcellularLocation>
</comment>
<dbReference type="Pfam" id="PF03739">
    <property type="entry name" value="LptF_LptG"/>
    <property type="match status" value="1"/>
</dbReference>
<dbReference type="GO" id="GO:0015920">
    <property type="term" value="P:lipopolysaccharide transport"/>
    <property type="evidence" value="ECO:0007669"/>
    <property type="project" value="TreeGrafter"/>
</dbReference>
<accession>A0A2T8HH79</accession>
<organism evidence="7 8">
    <name type="scientific">Sphingobacterium corticibacter</name>
    <dbReference type="NCBI Taxonomy" id="2171749"/>
    <lineage>
        <taxon>Bacteria</taxon>
        <taxon>Pseudomonadati</taxon>
        <taxon>Bacteroidota</taxon>
        <taxon>Sphingobacteriia</taxon>
        <taxon>Sphingobacteriales</taxon>
        <taxon>Sphingobacteriaceae</taxon>
        <taxon>Sphingobacterium</taxon>
    </lineage>
</organism>
<feature type="transmembrane region" description="Helical" evidence="6">
    <location>
        <begin position="303"/>
        <end position="321"/>
    </location>
</feature>
<keyword evidence="8" id="KW-1185">Reference proteome</keyword>
<feature type="transmembrane region" description="Helical" evidence="6">
    <location>
        <begin position="12"/>
        <end position="32"/>
    </location>
</feature>
<evidence type="ECO:0000313" key="8">
    <source>
        <dbReference type="Proteomes" id="UP000245627"/>
    </source>
</evidence>
<dbReference type="GO" id="GO:0043190">
    <property type="term" value="C:ATP-binding cassette (ABC) transporter complex"/>
    <property type="evidence" value="ECO:0007669"/>
    <property type="project" value="TreeGrafter"/>
</dbReference>
<evidence type="ECO:0000256" key="5">
    <source>
        <dbReference type="ARBA" id="ARBA00023136"/>
    </source>
</evidence>
<protein>
    <submittedName>
        <fullName evidence="7">YjgP/YjgQ family permease</fullName>
    </submittedName>
</protein>
<keyword evidence="2" id="KW-1003">Cell membrane</keyword>
<dbReference type="EMBL" id="QDKG01000004">
    <property type="protein sequence ID" value="PVH24753.1"/>
    <property type="molecule type" value="Genomic_DNA"/>
</dbReference>
<feature type="transmembrane region" description="Helical" evidence="6">
    <location>
        <begin position="105"/>
        <end position="124"/>
    </location>
</feature>
<dbReference type="PANTHER" id="PTHR33529">
    <property type="entry name" value="SLR0882 PROTEIN-RELATED"/>
    <property type="match status" value="1"/>
</dbReference>
<keyword evidence="5 6" id="KW-0472">Membrane</keyword>
<dbReference type="InterPro" id="IPR005495">
    <property type="entry name" value="LptG/LptF_permease"/>
</dbReference>
<feature type="transmembrane region" description="Helical" evidence="6">
    <location>
        <begin position="52"/>
        <end position="78"/>
    </location>
</feature>
<evidence type="ECO:0000256" key="4">
    <source>
        <dbReference type="ARBA" id="ARBA00022989"/>
    </source>
</evidence>
<comment type="caution">
    <text evidence="7">The sequence shown here is derived from an EMBL/GenBank/DDBJ whole genome shotgun (WGS) entry which is preliminary data.</text>
</comment>
<dbReference type="AlphaFoldDB" id="A0A2T8HH79"/>
<evidence type="ECO:0000256" key="2">
    <source>
        <dbReference type="ARBA" id="ARBA00022475"/>
    </source>
</evidence>
<feature type="transmembrane region" description="Helical" evidence="6">
    <location>
        <begin position="279"/>
        <end position="296"/>
    </location>
</feature>
<evidence type="ECO:0000256" key="1">
    <source>
        <dbReference type="ARBA" id="ARBA00004651"/>
    </source>
</evidence>
<evidence type="ECO:0000313" key="7">
    <source>
        <dbReference type="EMBL" id="PVH24753.1"/>
    </source>
</evidence>
<evidence type="ECO:0000256" key="3">
    <source>
        <dbReference type="ARBA" id="ARBA00022692"/>
    </source>
</evidence>
<proteinExistence type="predicted"/>
<gene>
    <name evidence="7" type="ORF">DC487_11545</name>
</gene>
<reference evidence="7 8" key="1">
    <citation type="submission" date="2018-04" db="EMBL/GenBank/DDBJ databases">
        <title>Sphingobacterium cortibacter sp. nov.</title>
        <authorList>
            <person name="Li Y."/>
        </authorList>
    </citation>
    <scope>NUCLEOTIDE SEQUENCE [LARGE SCALE GENOMIC DNA]</scope>
    <source>
        <strain evidence="7 8">2c-3</strain>
    </source>
</reference>
<name>A0A2T8HH79_9SPHI</name>
<feature type="transmembrane region" description="Helical" evidence="6">
    <location>
        <begin position="336"/>
        <end position="356"/>
    </location>
</feature>